<keyword evidence="2" id="KW-1185">Reference proteome</keyword>
<reference evidence="1" key="1">
    <citation type="submission" date="2021-11" db="EMBL/GenBank/DDBJ databases">
        <authorList>
            <person name="Schell T."/>
        </authorList>
    </citation>
    <scope>NUCLEOTIDE SEQUENCE</scope>
    <source>
        <strain evidence="1">M5</strain>
    </source>
</reference>
<accession>A0A8J2WGD4</accession>
<proteinExistence type="predicted"/>
<organism evidence="1 2">
    <name type="scientific">Daphnia galeata</name>
    <dbReference type="NCBI Taxonomy" id="27404"/>
    <lineage>
        <taxon>Eukaryota</taxon>
        <taxon>Metazoa</taxon>
        <taxon>Ecdysozoa</taxon>
        <taxon>Arthropoda</taxon>
        <taxon>Crustacea</taxon>
        <taxon>Branchiopoda</taxon>
        <taxon>Diplostraca</taxon>
        <taxon>Cladocera</taxon>
        <taxon>Anomopoda</taxon>
        <taxon>Daphniidae</taxon>
        <taxon>Daphnia</taxon>
    </lineage>
</organism>
<comment type="caution">
    <text evidence="1">The sequence shown here is derived from an EMBL/GenBank/DDBJ whole genome shotgun (WGS) entry which is preliminary data.</text>
</comment>
<gene>
    <name evidence="1" type="ORF">DGAL_LOCUS2807</name>
</gene>
<protein>
    <submittedName>
        <fullName evidence="1">Uncharacterized protein</fullName>
    </submittedName>
</protein>
<dbReference type="Proteomes" id="UP000789390">
    <property type="component" value="Unassembled WGS sequence"/>
</dbReference>
<evidence type="ECO:0000313" key="1">
    <source>
        <dbReference type="EMBL" id="CAH0100549.1"/>
    </source>
</evidence>
<sequence>MHIPQEATLAKEEVNVGEAKFVAEVAEVDITIPMAIGIQDNKPLPNRRTIINQLKSLVITVDK</sequence>
<evidence type="ECO:0000313" key="2">
    <source>
        <dbReference type="Proteomes" id="UP000789390"/>
    </source>
</evidence>
<dbReference type="AlphaFoldDB" id="A0A8J2WGD4"/>
<name>A0A8J2WGD4_9CRUS</name>
<dbReference type="EMBL" id="CAKKLH010000039">
    <property type="protein sequence ID" value="CAH0100549.1"/>
    <property type="molecule type" value="Genomic_DNA"/>
</dbReference>